<dbReference type="InterPro" id="IPR000760">
    <property type="entry name" value="Inositol_monophosphatase-like"/>
</dbReference>
<evidence type="ECO:0000256" key="1">
    <source>
        <dbReference type="PIRSR" id="PIRSR600760-2"/>
    </source>
</evidence>
<gene>
    <name evidence="2" type="primary">cysQ</name>
    <name evidence="2" type="ordered locus">DNO_1011</name>
</gene>
<keyword evidence="1" id="KW-0460">Magnesium</keyword>
<keyword evidence="1" id="KW-0479">Metal-binding</keyword>
<dbReference type="eggNOG" id="COG1218">
    <property type="taxonomic scope" value="Bacteria"/>
</dbReference>
<dbReference type="HOGENOM" id="CLU_044118_3_0_6"/>
<feature type="binding site" evidence="1">
    <location>
        <position position="87"/>
    </location>
    <ligand>
        <name>Mg(2+)</name>
        <dbReference type="ChEBI" id="CHEBI:18420"/>
        <label>1</label>
        <note>catalytic</note>
    </ligand>
</feature>
<dbReference type="GO" id="GO:0008441">
    <property type="term" value="F:3'(2'),5'-bisphosphate nucleotidase activity"/>
    <property type="evidence" value="ECO:0007669"/>
    <property type="project" value="TreeGrafter"/>
</dbReference>
<dbReference type="CDD" id="cd01638">
    <property type="entry name" value="CysQ"/>
    <property type="match status" value="1"/>
</dbReference>
<organism evidence="2 3">
    <name type="scientific">Dichelobacter nodosus (strain VCS1703A)</name>
    <dbReference type="NCBI Taxonomy" id="246195"/>
    <lineage>
        <taxon>Bacteria</taxon>
        <taxon>Pseudomonadati</taxon>
        <taxon>Pseudomonadota</taxon>
        <taxon>Gammaproteobacteria</taxon>
        <taxon>Cardiobacteriales</taxon>
        <taxon>Cardiobacteriaceae</taxon>
        <taxon>Dichelobacter</taxon>
    </lineage>
</organism>
<dbReference type="GO" id="GO:0046872">
    <property type="term" value="F:metal ion binding"/>
    <property type="evidence" value="ECO:0007669"/>
    <property type="project" value="UniProtKB-KW"/>
</dbReference>
<dbReference type="KEGG" id="dno:DNO_1011"/>
<proteinExistence type="predicted"/>
<sequence>MQDYILPIAALCRTTSAAILRFYGQKEHLHVQEKSNHTLLTNADLTAHRLLSEGLPNILPLPVVSEESSHTLKTASLRDYWLIDPIDGTKEFIAQTGEFCICIARIYQHHPIFGLIYAPTTHQYWYAIAGEGAYTTNNQGITKRLYCRRPNNQFTVITAKPQIHQNIRQYLHAIFPDDDYQHIACGSALKFCFIAEGKADLYPKLAAKTCEWDTAAGDILLHEAQGGLRYLGNTSLRYGIADDPLNPPFLAFAHCSEERIQAWFEQISVR</sequence>
<dbReference type="PANTHER" id="PTHR43028:SF5">
    <property type="entry name" value="3'(2'),5'-BISPHOSPHATE NUCLEOTIDASE 1"/>
    <property type="match status" value="1"/>
</dbReference>
<dbReference type="Pfam" id="PF00459">
    <property type="entry name" value="Inositol_P"/>
    <property type="match status" value="1"/>
</dbReference>
<dbReference type="STRING" id="246195.DNO_1011"/>
<evidence type="ECO:0000313" key="3">
    <source>
        <dbReference type="Proteomes" id="UP000000248"/>
    </source>
</evidence>
<dbReference type="GO" id="GO:0050427">
    <property type="term" value="P:3'-phosphoadenosine 5'-phosphosulfate metabolic process"/>
    <property type="evidence" value="ECO:0007669"/>
    <property type="project" value="TreeGrafter"/>
</dbReference>
<comment type="cofactor">
    <cofactor evidence="1">
        <name>Mg(2+)</name>
        <dbReference type="ChEBI" id="CHEBI:18420"/>
    </cofactor>
</comment>
<dbReference type="Gene3D" id="3.30.540.10">
    <property type="entry name" value="Fructose-1,6-Bisphosphatase, subunit A, domain 1"/>
    <property type="match status" value="1"/>
</dbReference>
<dbReference type="RefSeq" id="WP_012031323.1">
    <property type="nucleotide sequence ID" value="NC_009446.1"/>
</dbReference>
<dbReference type="GO" id="GO:0000103">
    <property type="term" value="P:sulfate assimilation"/>
    <property type="evidence" value="ECO:0007669"/>
    <property type="project" value="TreeGrafter"/>
</dbReference>
<feature type="binding site" evidence="1">
    <location>
        <position position="86"/>
    </location>
    <ligand>
        <name>Mg(2+)</name>
        <dbReference type="ChEBI" id="CHEBI:18420"/>
        <label>1</label>
        <note>catalytic</note>
    </ligand>
</feature>
<evidence type="ECO:0000313" key="2">
    <source>
        <dbReference type="EMBL" id="ABQ13127.1"/>
    </source>
</evidence>
<dbReference type="OrthoDB" id="9785695at2"/>
<protein>
    <submittedName>
        <fullName evidence="2">3'-Phosphoadenosine 5'-phosphosulfate (PAPS) 3'-phosphatase</fullName>
    </submittedName>
</protein>
<dbReference type="EMBL" id="CP000513">
    <property type="protein sequence ID" value="ABQ13127.1"/>
    <property type="molecule type" value="Genomic_DNA"/>
</dbReference>
<feature type="binding site" evidence="1">
    <location>
        <position position="84"/>
    </location>
    <ligand>
        <name>Mg(2+)</name>
        <dbReference type="ChEBI" id="CHEBI:18420"/>
        <label>1</label>
        <note>catalytic</note>
    </ligand>
</feature>
<dbReference type="PANTHER" id="PTHR43028">
    <property type="entry name" value="3'(2'),5'-BISPHOSPHATE NUCLEOTIDASE 1"/>
    <property type="match status" value="1"/>
</dbReference>
<dbReference type="Proteomes" id="UP000000248">
    <property type="component" value="Chromosome"/>
</dbReference>
<feature type="binding site" evidence="1">
    <location>
        <position position="66"/>
    </location>
    <ligand>
        <name>Mg(2+)</name>
        <dbReference type="ChEBI" id="CHEBI:18420"/>
        <label>1</label>
        <note>catalytic</note>
    </ligand>
</feature>
<dbReference type="InterPro" id="IPR050725">
    <property type="entry name" value="CysQ/Inositol_MonoPase"/>
</dbReference>
<dbReference type="SUPFAM" id="SSF56655">
    <property type="entry name" value="Carbohydrate phosphatase"/>
    <property type="match status" value="1"/>
</dbReference>
<keyword evidence="3" id="KW-1185">Reference proteome</keyword>
<dbReference type="Gene3D" id="3.40.190.80">
    <property type="match status" value="1"/>
</dbReference>
<feature type="binding site" evidence="1">
    <location>
        <position position="213"/>
    </location>
    <ligand>
        <name>Mg(2+)</name>
        <dbReference type="ChEBI" id="CHEBI:18420"/>
        <label>1</label>
        <note>catalytic</note>
    </ligand>
</feature>
<name>A5EXX7_DICNV</name>
<dbReference type="AlphaFoldDB" id="A5EXX7"/>
<reference evidence="2 3" key="1">
    <citation type="journal article" date="2007" name="Nat. Biotechnol.">
        <title>Genome sequence and identification of candidate vaccine antigens from the animal pathogen Dichelobacter nodosus.</title>
        <authorList>
            <person name="Myers G.S."/>
            <person name="Parker D."/>
            <person name="Al-Hasani K."/>
            <person name="Kennan R.M."/>
            <person name="Seemann T."/>
            <person name="Ren Q."/>
            <person name="Badger J.H."/>
            <person name="Selengut J.D."/>
            <person name="Deboy R.T."/>
            <person name="Tettelin H."/>
            <person name="Boyce J.D."/>
            <person name="McCarl V.P."/>
            <person name="Han X."/>
            <person name="Nelson W.C."/>
            <person name="Madupu R."/>
            <person name="Mohamoud Y."/>
            <person name="Holley T."/>
            <person name="Fedorova N."/>
            <person name="Khouri H."/>
            <person name="Bottomley S.P."/>
            <person name="Whittington R.J."/>
            <person name="Adler B."/>
            <person name="Songer J.G."/>
            <person name="Rood J.I."/>
            <person name="Paulsen I.T."/>
        </authorList>
    </citation>
    <scope>NUCLEOTIDE SEQUENCE [LARGE SCALE GENOMIC DNA]</scope>
    <source>
        <strain evidence="2 3">VCS1703A</strain>
    </source>
</reference>
<accession>A5EXX7</accession>